<evidence type="ECO:0000313" key="2">
    <source>
        <dbReference type="EMBL" id="KIH61052.1"/>
    </source>
</evidence>
<protein>
    <submittedName>
        <fullName evidence="2">Uncharacterized protein</fullName>
    </submittedName>
</protein>
<accession>A0A0C2DF38</accession>
<dbReference type="Proteomes" id="UP000054047">
    <property type="component" value="Unassembled WGS sequence"/>
</dbReference>
<feature type="region of interest" description="Disordered" evidence="1">
    <location>
        <begin position="23"/>
        <end position="128"/>
    </location>
</feature>
<gene>
    <name evidence="2" type="ORF">ANCDUO_08683</name>
</gene>
<dbReference type="EMBL" id="KN730440">
    <property type="protein sequence ID" value="KIH61052.1"/>
    <property type="molecule type" value="Genomic_DNA"/>
</dbReference>
<organism evidence="2 3">
    <name type="scientific">Ancylostoma duodenale</name>
    <dbReference type="NCBI Taxonomy" id="51022"/>
    <lineage>
        <taxon>Eukaryota</taxon>
        <taxon>Metazoa</taxon>
        <taxon>Ecdysozoa</taxon>
        <taxon>Nematoda</taxon>
        <taxon>Chromadorea</taxon>
        <taxon>Rhabditida</taxon>
        <taxon>Rhabditina</taxon>
        <taxon>Rhabditomorpha</taxon>
        <taxon>Strongyloidea</taxon>
        <taxon>Ancylostomatidae</taxon>
        <taxon>Ancylostomatinae</taxon>
        <taxon>Ancylostoma</taxon>
    </lineage>
</organism>
<reference evidence="2 3" key="1">
    <citation type="submission" date="2013-12" db="EMBL/GenBank/DDBJ databases">
        <title>Draft genome of the parsitic nematode Ancylostoma duodenale.</title>
        <authorList>
            <person name="Mitreva M."/>
        </authorList>
    </citation>
    <scope>NUCLEOTIDE SEQUENCE [LARGE SCALE GENOMIC DNA]</scope>
    <source>
        <strain evidence="2 3">Zhejiang</strain>
    </source>
</reference>
<evidence type="ECO:0000256" key="1">
    <source>
        <dbReference type="SAM" id="MobiDB-lite"/>
    </source>
</evidence>
<keyword evidence="3" id="KW-1185">Reference proteome</keyword>
<name>A0A0C2DF38_9BILA</name>
<dbReference type="AlphaFoldDB" id="A0A0C2DF38"/>
<proteinExistence type="predicted"/>
<feature type="compositionally biased region" description="Basic and acidic residues" evidence="1">
    <location>
        <begin position="102"/>
        <end position="115"/>
    </location>
</feature>
<sequence>MVALIAGIGRTDKPMYRVLSNPIVTPVTDEFPTEDKDEPKQNQEEEGKRKDKKEQKTDDGKLIRAKGEDEMNYATKKKKKGSERNISNPIVTPVSDEFPTEEEPKNEEKKKDDAGKNLQGKQDAQKKG</sequence>
<dbReference type="OrthoDB" id="5867520at2759"/>
<feature type="compositionally biased region" description="Basic and acidic residues" evidence="1">
    <location>
        <begin position="33"/>
        <end position="69"/>
    </location>
</feature>
<evidence type="ECO:0000313" key="3">
    <source>
        <dbReference type="Proteomes" id="UP000054047"/>
    </source>
</evidence>